<evidence type="ECO:0000256" key="1">
    <source>
        <dbReference type="ARBA" id="ARBA00011900"/>
    </source>
</evidence>
<dbReference type="GO" id="GO:0009307">
    <property type="term" value="P:DNA restriction-modification system"/>
    <property type="evidence" value="ECO:0007669"/>
    <property type="project" value="UniProtKB-KW"/>
</dbReference>
<name>A0A1Y3GCX2_9EURY</name>
<dbReference type="PRINTS" id="PR00507">
    <property type="entry name" value="N12N6MTFRASE"/>
</dbReference>
<protein>
    <recommendedName>
        <fullName evidence="1">site-specific DNA-methyltransferase (adenine-specific)</fullName>
        <ecNumber evidence="1">2.1.1.72</ecNumber>
    </recommendedName>
</protein>
<keyword evidence="10" id="KW-0255">Endonuclease</keyword>
<dbReference type="PANTHER" id="PTHR42933:SF3">
    <property type="entry name" value="TYPE I RESTRICTION ENZYME MJAVIII METHYLASE SUBUNIT"/>
    <property type="match status" value="1"/>
</dbReference>
<evidence type="ECO:0000256" key="2">
    <source>
        <dbReference type="ARBA" id="ARBA00022603"/>
    </source>
</evidence>
<evidence type="ECO:0000259" key="8">
    <source>
        <dbReference type="Pfam" id="PF02384"/>
    </source>
</evidence>
<reference evidence="10 11" key="1">
    <citation type="submission" date="2016-12" db="EMBL/GenBank/DDBJ databases">
        <title>Discovery of methanogenic haloarchaea.</title>
        <authorList>
            <person name="Sorokin D.Y."/>
            <person name="Makarova K.S."/>
            <person name="Abbas B."/>
            <person name="Ferrer M."/>
            <person name="Golyshin P.N."/>
        </authorList>
    </citation>
    <scope>NUCLEOTIDE SEQUENCE [LARGE SCALE GENOMIC DNA]</scope>
    <source>
        <strain evidence="10">AMET1</strain>
    </source>
</reference>
<feature type="coiled-coil region" evidence="7">
    <location>
        <begin position="100"/>
        <end position="158"/>
    </location>
</feature>
<proteinExistence type="predicted"/>
<evidence type="ECO:0000313" key="11">
    <source>
        <dbReference type="Proteomes" id="UP000195137"/>
    </source>
</evidence>
<dbReference type="InterPro" id="IPR003356">
    <property type="entry name" value="DNA_methylase_A-5"/>
</dbReference>
<keyword evidence="4" id="KW-0949">S-adenosyl-L-methionine</keyword>
<dbReference type="AlphaFoldDB" id="A0A1Y3GCX2"/>
<dbReference type="Gene3D" id="3.40.50.150">
    <property type="entry name" value="Vaccinia Virus protein VP39"/>
    <property type="match status" value="1"/>
</dbReference>
<dbReference type="InterPro" id="IPR029063">
    <property type="entry name" value="SAM-dependent_MTases_sf"/>
</dbReference>
<dbReference type="PANTHER" id="PTHR42933">
    <property type="entry name" value="SLR6095 PROTEIN"/>
    <property type="match status" value="1"/>
</dbReference>
<gene>
    <name evidence="10" type="ORF">AMET1_1552</name>
</gene>
<sequence length="411" mass="47435">MAKLQNNADSYVDLDTLESHLWESADILRGSIDSSDYKNYIFGLLFLKRISDRFEEEVEELVNERGLDEQIARNDPDFHDFYIPEKGHWNHIKKQSQDIGSTLNKALEAIEDENDEIEERVLTSIDFNDKDRLPDDVLEELVNHFSKLNFKNENLEDADIFGRAYEYLIRQFADDSGKKGGEFYTPREVVKLLIRILDPEPGMRVYDPCCGSGGMLIYSAKHIRNNNGGRMQDITLYGQEKNLNTWAIAEINMLLHNLPDAKIAKGNTMRNPKFLDDGNLKQFDIVLANPMWNQKKWSKEYLKENNPHNRMQYGFPPKNKADWAWIQHMLASLNKNGRIGVILDNGVLSRSRSEKKIRKSILQDDLIEAVIALPENLFYNTGSPGTILIITKTNPKNLKTKSYSFTQRSKN</sequence>
<evidence type="ECO:0000256" key="5">
    <source>
        <dbReference type="ARBA" id="ARBA00022747"/>
    </source>
</evidence>
<keyword evidence="3 10" id="KW-0808">Transferase</keyword>
<organism evidence="10 11">
    <name type="scientific">Methanonatronarchaeum thermophilum</name>
    <dbReference type="NCBI Taxonomy" id="1927129"/>
    <lineage>
        <taxon>Archaea</taxon>
        <taxon>Methanobacteriati</taxon>
        <taxon>Methanobacteriota</taxon>
        <taxon>Methanonatronarchaeia</taxon>
        <taxon>Methanonatronarchaeales</taxon>
        <taxon>Methanonatronarchaeaceae</taxon>
        <taxon>Methanonatronarchaeum</taxon>
    </lineage>
</organism>
<keyword evidence="7" id="KW-0175">Coiled coil</keyword>
<dbReference type="InterPro" id="IPR051537">
    <property type="entry name" value="DNA_Adenine_Mtase"/>
</dbReference>
<evidence type="ECO:0000256" key="4">
    <source>
        <dbReference type="ARBA" id="ARBA00022691"/>
    </source>
</evidence>
<evidence type="ECO:0000313" key="10">
    <source>
        <dbReference type="EMBL" id="OUJ18044.1"/>
    </source>
</evidence>
<dbReference type="GO" id="GO:0032259">
    <property type="term" value="P:methylation"/>
    <property type="evidence" value="ECO:0007669"/>
    <property type="project" value="UniProtKB-KW"/>
</dbReference>
<dbReference type="GO" id="GO:0004519">
    <property type="term" value="F:endonuclease activity"/>
    <property type="evidence" value="ECO:0007669"/>
    <property type="project" value="UniProtKB-KW"/>
</dbReference>
<feature type="domain" description="N6 adenine-specific DNA methyltransferase N-terminal" evidence="9">
    <location>
        <begin position="17"/>
        <end position="145"/>
    </location>
</feature>
<dbReference type="Gene3D" id="1.20.1260.30">
    <property type="match status" value="1"/>
</dbReference>
<accession>A0A1Y3GCX2</accession>
<dbReference type="Pfam" id="PF02384">
    <property type="entry name" value="N6_Mtase"/>
    <property type="match status" value="1"/>
</dbReference>
<dbReference type="GO" id="GO:0008170">
    <property type="term" value="F:N-methyltransferase activity"/>
    <property type="evidence" value="ECO:0007669"/>
    <property type="project" value="InterPro"/>
</dbReference>
<dbReference type="EC" id="2.1.1.72" evidence="1"/>
<keyword evidence="11" id="KW-1185">Reference proteome</keyword>
<dbReference type="Proteomes" id="UP000195137">
    <property type="component" value="Unassembled WGS sequence"/>
</dbReference>
<dbReference type="InterPro" id="IPR038333">
    <property type="entry name" value="T1MK-like_N_sf"/>
</dbReference>
<keyword evidence="10" id="KW-0540">Nuclease</keyword>
<dbReference type="InterPro" id="IPR022749">
    <property type="entry name" value="D12N6_MeTrfase_N"/>
</dbReference>
<keyword evidence="10" id="KW-0378">Hydrolase</keyword>
<keyword evidence="2 10" id="KW-0489">Methyltransferase</keyword>
<dbReference type="SMR" id="A0A1Y3GCX2"/>
<comment type="catalytic activity">
    <reaction evidence="6">
        <text>a 2'-deoxyadenosine in DNA + S-adenosyl-L-methionine = an N(6)-methyl-2'-deoxyadenosine in DNA + S-adenosyl-L-homocysteine + H(+)</text>
        <dbReference type="Rhea" id="RHEA:15197"/>
        <dbReference type="Rhea" id="RHEA-COMP:12418"/>
        <dbReference type="Rhea" id="RHEA-COMP:12419"/>
        <dbReference type="ChEBI" id="CHEBI:15378"/>
        <dbReference type="ChEBI" id="CHEBI:57856"/>
        <dbReference type="ChEBI" id="CHEBI:59789"/>
        <dbReference type="ChEBI" id="CHEBI:90615"/>
        <dbReference type="ChEBI" id="CHEBI:90616"/>
        <dbReference type="EC" id="2.1.1.72"/>
    </reaction>
</comment>
<dbReference type="OrthoDB" id="297716at2157"/>
<dbReference type="SUPFAM" id="SSF53335">
    <property type="entry name" value="S-adenosyl-L-methionine-dependent methyltransferases"/>
    <property type="match status" value="1"/>
</dbReference>
<dbReference type="EMBL" id="MRZU01000007">
    <property type="protein sequence ID" value="OUJ18044.1"/>
    <property type="molecule type" value="Genomic_DNA"/>
</dbReference>
<feature type="domain" description="DNA methylase adenine-specific" evidence="8">
    <location>
        <begin position="157"/>
        <end position="402"/>
    </location>
</feature>
<evidence type="ECO:0000256" key="7">
    <source>
        <dbReference type="SAM" id="Coils"/>
    </source>
</evidence>
<dbReference type="GO" id="GO:0009007">
    <property type="term" value="F:site-specific DNA-methyltransferase (adenine-specific) activity"/>
    <property type="evidence" value="ECO:0007669"/>
    <property type="project" value="UniProtKB-EC"/>
</dbReference>
<comment type="caution">
    <text evidence="10">The sequence shown here is derived from an EMBL/GenBank/DDBJ whole genome shotgun (WGS) entry which is preliminary data.</text>
</comment>
<dbReference type="GO" id="GO:0003677">
    <property type="term" value="F:DNA binding"/>
    <property type="evidence" value="ECO:0007669"/>
    <property type="project" value="InterPro"/>
</dbReference>
<evidence type="ECO:0000256" key="3">
    <source>
        <dbReference type="ARBA" id="ARBA00022679"/>
    </source>
</evidence>
<evidence type="ECO:0000256" key="6">
    <source>
        <dbReference type="ARBA" id="ARBA00047942"/>
    </source>
</evidence>
<evidence type="ECO:0000259" key="9">
    <source>
        <dbReference type="Pfam" id="PF12161"/>
    </source>
</evidence>
<keyword evidence="5" id="KW-0680">Restriction system</keyword>
<dbReference type="Pfam" id="PF12161">
    <property type="entry name" value="HsdM_N"/>
    <property type="match status" value="1"/>
</dbReference>